<dbReference type="AlphaFoldDB" id="A0A182YPA5"/>
<reference evidence="1" key="2">
    <citation type="submission" date="2020-05" db="UniProtKB">
        <authorList>
            <consortium name="EnsemblMetazoa"/>
        </authorList>
    </citation>
    <scope>IDENTIFICATION</scope>
    <source>
        <strain evidence="1">Indian</strain>
    </source>
</reference>
<organism evidence="1 2">
    <name type="scientific">Anopheles stephensi</name>
    <name type="common">Indo-Pakistan malaria mosquito</name>
    <dbReference type="NCBI Taxonomy" id="30069"/>
    <lineage>
        <taxon>Eukaryota</taxon>
        <taxon>Metazoa</taxon>
        <taxon>Ecdysozoa</taxon>
        <taxon>Arthropoda</taxon>
        <taxon>Hexapoda</taxon>
        <taxon>Insecta</taxon>
        <taxon>Pterygota</taxon>
        <taxon>Neoptera</taxon>
        <taxon>Endopterygota</taxon>
        <taxon>Diptera</taxon>
        <taxon>Nematocera</taxon>
        <taxon>Culicoidea</taxon>
        <taxon>Culicidae</taxon>
        <taxon>Anophelinae</taxon>
        <taxon>Anopheles</taxon>
    </lineage>
</organism>
<dbReference type="Pfam" id="PF03564">
    <property type="entry name" value="DUF1759"/>
    <property type="match status" value="1"/>
</dbReference>
<dbReference type="VEuPathDB" id="VectorBase:ASTEI10291"/>
<protein>
    <recommendedName>
        <fullName evidence="3">Peptidase aspartic putative domain-containing protein</fullName>
    </recommendedName>
</protein>
<proteinExistence type="predicted"/>
<name>A0A182YPA5_ANOST</name>
<reference evidence="2" key="1">
    <citation type="journal article" date="2014" name="Genome Biol.">
        <title>Genome analysis of a major urban malaria vector mosquito, Anopheles stephensi.</title>
        <authorList>
            <person name="Jiang X."/>
            <person name="Peery A."/>
            <person name="Hall A.B."/>
            <person name="Sharma A."/>
            <person name="Chen X.G."/>
            <person name="Waterhouse R.M."/>
            <person name="Komissarov A."/>
            <person name="Riehle M.M."/>
            <person name="Shouche Y."/>
            <person name="Sharakhova M.V."/>
            <person name="Lawson D."/>
            <person name="Pakpour N."/>
            <person name="Arensburger P."/>
            <person name="Davidson V.L."/>
            <person name="Eiglmeier K."/>
            <person name="Emrich S."/>
            <person name="George P."/>
            <person name="Kennedy R.C."/>
            <person name="Mane S.P."/>
            <person name="Maslen G."/>
            <person name="Oringanje C."/>
            <person name="Qi Y."/>
            <person name="Settlage R."/>
            <person name="Tojo M."/>
            <person name="Tubio J.M."/>
            <person name="Unger M.F."/>
            <person name="Wang B."/>
            <person name="Vernick K.D."/>
            <person name="Ribeiro J.M."/>
            <person name="James A.A."/>
            <person name="Michel K."/>
            <person name="Riehle M.A."/>
            <person name="Luckhart S."/>
            <person name="Sharakhov I.V."/>
            <person name="Tu Z."/>
        </authorList>
    </citation>
    <scope>NUCLEOTIDE SEQUENCE [LARGE SCALE GENOMIC DNA]</scope>
    <source>
        <strain evidence="2">Indian</strain>
    </source>
</reference>
<dbReference type="InterPro" id="IPR005312">
    <property type="entry name" value="DUF1759"/>
</dbReference>
<dbReference type="Proteomes" id="UP000076408">
    <property type="component" value="Unassembled WGS sequence"/>
</dbReference>
<dbReference type="PANTHER" id="PTHR47331:SF5">
    <property type="entry name" value="RIBONUCLEASE H"/>
    <property type="match status" value="1"/>
</dbReference>
<evidence type="ECO:0000313" key="1">
    <source>
        <dbReference type="EnsemblMetazoa" id="ASTEI10291-PA"/>
    </source>
</evidence>
<accession>A0A182YPA5</accession>
<keyword evidence="2" id="KW-1185">Reference proteome</keyword>
<dbReference type="EnsemblMetazoa" id="ASTEI10291-RA">
    <property type="protein sequence ID" value="ASTEI10291-PA"/>
    <property type="gene ID" value="ASTEI10291"/>
</dbReference>
<evidence type="ECO:0008006" key="3">
    <source>
        <dbReference type="Google" id="ProtNLM"/>
    </source>
</evidence>
<dbReference type="VEuPathDB" id="VectorBase:ASTEI20_036435"/>
<evidence type="ECO:0000313" key="2">
    <source>
        <dbReference type="Proteomes" id="UP000076408"/>
    </source>
</evidence>
<dbReference type="VEuPathDB" id="VectorBase:ASTE001597"/>
<sequence length="297" mass="34825">MNRLQKSLKGDAERSVRPLFLDPKNVSKIITRLEELYGRPKLVYQELLKEVTKIRVDNHKIPELSEAIENLVTNLQVMNKIDYLYDHRLIDELIEKMPKYLQSKWIEYKKSLKNDEIITLLHLSRSSLTLIEQEIANKLNLRGKLEPLTMTWTKNISTREDNSRLVECMIQGKSEKTKYQLKMARTVANLQLPQQTIDKDQLLVKYPHMKDIPIDSYFNARPSILIGLNHSHLLVPHSRVMSKPDEPIAIKTKLGWLVFGSDITQDYSEINHFMVHKHEQLMNDMIKQYFSTEDFGV</sequence>
<dbReference type="VEuPathDB" id="VectorBase:ASTEI20_042405"/>
<dbReference type="OMA" id="DYSEINH"/>
<dbReference type="STRING" id="30069.A0A182YPA5"/>
<dbReference type="PANTHER" id="PTHR47331">
    <property type="entry name" value="PHD-TYPE DOMAIN-CONTAINING PROTEIN"/>
    <property type="match status" value="1"/>
</dbReference>